<name>X1W342_9ZZZZ</name>
<comment type="caution">
    <text evidence="3">The sequence shown here is derived from an EMBL/GenBank/DDBJ whole genome shotgun (WGS) entry which is preliminary data.</text>
</comment>
<evidence type="ECO:0000256" key="1">
    <source>
        <dbReference type="ARBA" id="ARBA00022553"/>
    </source>
</evidence>
<organism evidence="3">
    <name type="scientific">marine sediment metagenome</name>
    <dbReference type="NCBI Taxonomy" id="412755"/>
    <lineage>
        <taxon>unclassified sequences</taxon>
        <taxon>metagenomes</taxon>
        <taxon>ecological metagenomes</taxon>
    </lineage>
</organism>
<dbReference type="PROSITE" id="PS50110">
    <property type="entry name" value="RESPONSE_REGULATORY"/>
    <property type="match status" value="1"/>
</dbReference>
<protein>
    <recommendedName>
        <fullName evidence="2">Response regulatory domain-containing protein</fullName>
    </recommendedName>
</protein>
<dbReference type="InterPro" id="IPR050595">
    <property type="entry name" value="Bact_response_regulator"/>
</dbReference>
<accession>X1W342</accession>
<reference evidence="3" key="1">
    <citation type="journal article" date="2014" name="Front. Microbiol.">
        <title>High frequency of phylogenetically diverse reductive dehalogenase-homologous genes in deep subseafloor sedimentary metagenomes.</title>
        <authorList>
            <person name="Kawai M."/>
            <person name="Futagami T."/>
            <person name="Toyoda A."/>
            <person name="Takaki Y."/>
            <person name="Nishi S."/>
            <person name="Hori S."/>
            <person name="Arai W."/>
            <person name="Tsubouchi T."/>
            <person name="Morono Y."/>
            <person name="Uchiyama I."/>
            <person name="Ito T."/>
            <person name="Fujiyama A."/>
            <person name="Inagaki F."/>
            <person name="Takami H."/>
        </authorList>
    </citation>
    <scope>NUCLEOTIDE SEQUENCE</scope>
    <source>
        <strain evidence="3">Expedition CK06-06</strain>
    </source>
</reference>
<evidence type="ECO:0000313" key="3">
    <source>
        <dbReference type="EMBL" id="GAJ24800.1"/>
    </source>
</evidence>
<keyword evidence="1" id="KW-0597">Phosphoprotein</keyword>
<dbReference type="GO" id="GO:0000160">
    <property type="term" value="P:phosphorelay signal transduction system"/>
    <property type="evidence" value="ECO:0007669"/>
    <property type="project" value="InterPro"/>
</dbReference>
<sequence>MSELNFLIVDDSATMRKIIKLNLTKVGYSNIIEAAHGAEALQKLSTEKIDLIFSDWNMPEMNGLQFLQKVRSQSGYQDIPVIMLTTVSTQDEVVAALKAGASSYIVKPFTADKLKEKIEAVIKDQ</sequence>
<dbReference type="SUPFAM" id="SSF52172">
    <property type="entry name" value="CheY-like"/>
    <property type="match status" value="1"/>
</dbReference>
<dbReference type="Gene3D" id="3.40.50.2300">
    <property type="match status" value="1"/>
</dbReference>
<feature type="domain" description="Response regulatory" evidence="2">
    <location>
        <begin position="5"/>
        <end position="122"/>
    </location>
</feature>
<dbReference type="InterPro" id="IPR011006">
    <property type="entry name" value="CheY-like_superfamily"/>
</dbReference>
<dbReference type="PANTHER" id="PTHR44591:SF3">
    <property type="entry name" value="RESPONSE REGULATORY DOMAIN-CONTAINING PROTEIN"/>
    <property type="match status" value="1"/>
</dbReference>
<dbReference type="PANTHER" id="PTHR44591">
    <property type="entry name" value="STRESS RESPONSE REGULATOR PROTEIN 1"/>
    <property type="match status" value="1"/>
</dbReference>
<dbReference type="InterPro" id="IPR001789">
    <property type="entry name" value="Sig_transdc_resp-reg_receiver"/>
</dbReference>
<dbReference type="Pfam" id="PF00072">
    <property type="entry name" value="Response_reg"/>
    <property type="match status" value="1"/>
</dbReference>
<dbReference type="SMART" id="SM00448">
    <property type="entry name" value="REC"/>
    <property type="match status" value="1"/>
</dbReference>
<evidence type="ECO:0000259" key="2">
    <source>
        <dbReference type="PROSITE" id="PS50110"/>
    </source>
</evidence>
<dbReference type="EMBL" id="BARW01038851">
    <property type="protein sequence ID" value="GAJ24800.1"/>
    <property type="molecule type" value="Genomic_DNA"/>
</dbReference>
<gene>
    <name evidence="3" type="ORF">S12H4_59448</name>
</gene>
<proteinExistence type="predicted"/>
<dbReference type="AlphaFoldDB" id="X1W342"/>